<evidence type="ECO:0000256" key="3">
    <source>
        <dbReference type="ARBA" id="ARBA00022448"/>
    </source>
</evidence>
<dbReference type="NCBIfam" id="TIGR01352">
    <property type="entry name" value="tonB_Cterm"/>
    <property type="match status" value="1"/>
</dbReference>
<evidence type="ECO:0000256" key="10">
    <source>
        <dbReference type="SAM" id="Phobius"/>
    </source>
</evidence>
<keyword evidence="13" id="KW-1185">Reference proteome</keyword>
<evidence type="ECO:0000256" key="9">
    <source>
        <dbReference type="ARBA" id="ARBA00023136"/>
    </source>
</evidence>
<feature type="transmembrane region" description="Helical" evidence="10">
    <location>
        <begin position="251"/>
        <end position="271"/>
    </location>
</feature>
<dbReference type="InterPro" id="IPR037682">
    <property type="entry name" value="TonB_C"/>
</dbReference>
<dbReference type="CDD" id="cd07341">
    <property type="entry name" value="M56_BlaR1_MecR1_like"/>
    <property type="match status" value="1"/>
</dbReference>
<sequence length="564" mass="63463">MSWWHYLLLVNLYLVLFFVFYRIFLDKETFFQLNRAYLIAGSVLSFVIPVMQSDWIRQLFITQRVHQTIYATVNPQFIYQVKPVESNPLTLGQIIALVYILGAVALLCRLIYQLYLVKAMMRETDAPAAFSFFKKIRVSTSLPNQQTIIEHEQVHTRQWHSADVLLIEAVMIINWFNPVVYFYRKAVKRVHEYIADRKAIETGTSKTEYALLLLSQTFGTVPQQLTNNFFNHSLLKQRIMMLNQNQSRRRALLKYGLSAPLFAAMLVFSSATVNNSNIIRVINKKTEQAFAINAIHFKAEINDSTSTITVASTSGSELKKGSLTFKQTSSIVSDVNKGSAATTVQKDSVSLQVFNAVEIQPTFPGGERGFGKFLVQNIHYPDKAKANNTKGRVFIQFVVEADGDLSDIKCLRDPGDGLGQEAMRVLSISPKWMPGIQNGKRVRVQYTVPVNFSLIDDAYKKPEIDSVRVTATSKKPMTLFLYKYQTGDSTTLTANGSKQLNHKTITTIKMNGKIITADELKGVDLKNIENISVIKADTAKGAQTNSNTNFIIIKTKTAKGTSKG</sequence>
<evidence type="ECO:0000256" key="2">
    <source>
        <dbReference type="ARBA" id="ARBA00006555"/>
    </source>
</evidence>
<evidence type="ECO:0000313" key="12">
    <source>
        <dbReference type="EMBL" id="RKR81086.1"/>
    </source>
</evidence>
<organism evidence="12 13">
    <name type="scientific">Mucilaginibacter gracilis</name>
    <dbReference type="NCBI Taxonomy" id="423350"/>
    <lineage>
        <taxon>Bacteria</taxon>
        <taxon>Pseudomonadati</taxon>
        <taxon>Bacteroidota</taxon>
        <taxon>Sphingobacteriia</taxon>
        <taxon>Sphingobacteriales</taxon>
        <taxon>Sphingobacteriaceae</taxon>
        <taxon>Mucilaginibacter</taxon>
    </lineage>
</organism>
<dbReference type="SUPFAM" id="SSF74653">
    <property type="entry name" value="TolA/TonB C-terminal domain"/>
    <property type="match status" value="1"/>
</dbReference>
<keyword evidence="4" id="KW-1003">Cell membrane</keyword>
<protein>
    <submittedName>
        <fullName evidence="12">TonB family protein</fullName>
    </submittedName>
</protein>
<feature type="transmembrane region" description="Helical" evidence="10">
    <location>
        <begin position="91"/>
        <end position="112"/>
    </location>
</feature>
<keyword evidence="3" id="KW-0813">Transport</keyword>
<dbReference type="GO" id="GO:0055085">
    <property type="term" value="P:transmembrane transport"/>
    <property type="evidence" value="ECO:0007669"/>
    <property type="project" value="InterPro"/>
</dbReference>
<evidence type="ECO:0000256" key="6">
    <source>
        <dbReference type="ARBA" id="ARBA00022692"/>
    </source>
</evidence>
<evidence type="ECO:0000256" key="7">
    <source>
        <dbReference type="ARBA" id="ARBA00022927"/>
    </source>
</evidence>
<dbReference type="InterPro" id="IPR008756">
    <property type="entry name" value="Peptidase_M56"/>
</dbReference>
<dbReference type="Gene3D" id="3.30.1150.10">
    <property type="match status" value="1"/>
</dbReference>
<evidence type="ECO:0000256" key="8">
    <source>
        <dbReference type="ARBA" id="ARBA00022989"/>
    </source>
</evidence>
<feature type="domain" description="TonB C-terminal" evidence="11">
    <location>
        <begin position="365"/>
        <end position="461"/>
    </location>
</feature>
<dbReference type="PROSITE" id="PS52015">
    <property type="entry name" value="TONB_CTD"/>
    <property type="match status" value="1"/>
</dbReference>
<gene>
    <name evidence="12" type="ORF">BDD43_1230</name>
</gene>
<keyword evidence="6 10" id="KW-0812">Transmembrane</keyword>
<dbReference type="GO" id="GO:0031992">
    <property type="term" value="F:energy transducer activity"/>
    <property type="evidence" value="ECO:0007669"/>
    <property type="project" value="TreeGrafter"/>
</dbReference>
<dbReference type="EMBL" id="RBKU01000001">
    <property type="protein sequence ID" value="RKR81086.1"/>
    <property type="molecule type" value="Genomic_DNA"/>
</dbReference>
<keyword evidence="8 10" id="KW-1133">Transmembrane helix</keyword>
<comment type="subcellular location">
    <subcellularLocation>
        <location evidence="1">Cell inner membrane</location>
        <topology evidence="1">Single-pass membrane protein</topology>
        <orientation evidence="1">Periplasmic side</orientation>
    </subcellularLocation>
</comment>
<dbReference type="Pfam" id="PF03544">
    <property type="entry name" value="TonB_C"/>
    <property type="match status" value="1"/>
</dbReference>
<dbReference type="InterPro" id="IPR006260">
    <property type="entry name" value="TonB/TolA_C"/>
</dbReference>
<dbReference type="AlphaFoldDB" id="A0A495IWG0"/>
<dbReference type="PANTHER" id="PTHR33446:SF2">
    <property type="entry name" value="PROTEIN TONB"/>
    <property type="match status" value="1"/>
</dbReference>
<dbReference type="GO" id="GO:0015031">
    <property type="term" value="P:protein transport"/>
    <property type="evidence" value="ECO:0007669"/>
    <property type="project" value="UniProtKB-KW"/>
</dbReference>
<evidence type="ECO:0000256" key="5">
    <source>
        <dbReference type="ARBA" id="ARBA00022519"/>
    </source>
</evidence>
<keyword evidence="5" id="KW-0997">Cell inner membrane</keyword>
<accession>A0A495IWG0</accession>
<keyword evidence="7" id="KW-0653">Protein transport</keyword>
<dbReference type="PANTHER" id="PTHR33446">
    <property type="entry name" value="PROTEIN TONB-RELATED"/>
    <property type="match status" value="1"/>
</dbReference>
<comment type="similarity">
    <text evidence="2">Belongs to the TonB family.</text>
</comment>
<comment type="caution">
    <text evidence="12">The sequence shown here is derived from an EMBL/GenBank/DDBJ whole genome shotgun (WGS) entry which is preliminary data.</text>
</comment>
<dbReference type="GO" id="GO:0098797">
    <property type="term" value="C:plasma membrane protein complex"/>
    <property type="evidence" value="ECO:0007669"/>
    <property type="project" value="TreeGrafter"/>
</dbReference>
<dbReference type="Proteomes" id="UP000268007">
    <property type="component" value="Unassembled WGS sequence"/>
</dbReference>
<dbReference type="InterPro" id="IPR051045">
    <property type="entry name" value="TonB-dependent_transducer"/>
</dbReference>
<evidence type="ECO:0000256" key="1">
    <source>
        <dbReference type="ARBA" id="ARBA00004383"/>
    </source>
</evidence>
<evidence type="ECO:0000259" key="11">
    <source>
        <dbReference type="PROSITE" id="PS52015"/>
    </source>
</evidence>
<feature type="transmembrane region" description="Helical" evidence="10">
    <location>
        <begin position="36"/>
        <end position="52"/>
    </location>
</feature>
<evidence type="ECO:0000256" key="4">
    <source>
        <dbReference type="ARBA" id="ARBA00022475"/>
    </source>
</evidence>
<keyword evidence="9 10" id="KW-0472">Membrane</keyword>
<feature type="transmembrane region" description="Helical" evidence="10">
    <location>
        <begin position="6"/>
        <end position="24"/>
    </location>
</feature>
<reference evidence="12 13" key="1">
    <citation type="submission" date="2018-10" db="EMBL/GenBank/DDBJ databases">
        <title>Genomic Encyclopedia of Archaeal and Bacterial Type Strains, Phase II (KMG-II): from individual species to whole genera.</title>
        <authorList>
            <person name="Goeker M."/>
        </authorList>
    </citation>
    <scope>NUCLEOTIDE SEQUENCE [LARGE SCALE GENOMIC DNA]</scope>
    <source>
        <strain evidence="12 13">DSM 18602</strain>
    </source>
</reference>
<proteinExistence type="inferred from homology"/>
<evidence type="ECO:0000313" key="13">
    <source>
        <dbReference type="Proteomes" id="UP000268007"/>
    </source>
</evidence>
<dbReference type="Pfam" id="PF05569">
    <property type="entry name" value="Peptidase_M56"/>
    <property type="match status" value="1"/>
</dbReference>
<name>A0A495IWG0_9SPHI</name>